<dbReference type="Pfam" id="PF07687">
    <property type="entry name" value="M20_dimer"/>
    <property type="match status" value="1"/>
</dbReference>
<name>A0ABT2S2V1_9FIRM</name>
<organism evidence="2 3">
    <name type="scientific">Dorea ammoniilytica</name>
    <dbReference type="NCBI Taxonomy" id="2981788"/>
    <lineage>
        <taxon>Bacteria</taxon>
        <taxon>Bacillati</taxon>
        <taxon>Bacillota</taxon>
        <taxon>Clostridia</taxon>
        <taxon>Lachnospirales</taxon>
        <taxon>Lachnospiraceae</taxon>
        <taxon>Dorea</taxon>
    </lineage>
</organism>
<dbReference type="NCBIfam" id="TIGR01893">
    <property type="entry name" value="aa-his-dipept"/>
    <property type="match status" value="1"/>
</dbReference>
<evidence type="ECO:0000259" key="1">
    <source>
        <dbReference type="Pfam" id="PF07687"/>
    </source>
</evidence>
<dbReference type="CDD" id="cd03890">
    <property type="entry name" value="M20_pepD"/>
    <property type="match status" value="1"/>
</dbReference>
<evidence type="ECO:0000313" key="2">
    <source>
        <dbReference type="EMBL" id="MCU6698906.1"/>
    </source>
</evidence>
<proteinExistence type="predicted"/>
<accession>A0ABT2S2V1</accession>
<dbReference type="Pfam" id="PF01546">
    <property type="entry name" value="Peptidase_M20"/>
    <property type="match status" value="1"/>
</dbReference>
<sequence length="478" mass="52962">MSVLSELEPKKVFHYFEELCKIPHGSYNTKAISDYCMQFAADRGLEAEQDDTNNVIIRKNGTAGYEESAPVIIQGHLDMVCEKMPEVEHDFEKDPLDLQIEDGFVTANGTTLGGDDGIAIAMALAVLDSDNIPHPPIEAVFTTEEEVGMEGARNLDFSKIKGNMVINIDSEEEGILTVGCAGGFRFDAMLPVAYEPVNGTVLSVHIHGLSGGHSGAMIHLQRGNANKLMGRLLNHIRLQQSVRLVELGGGNKDNVIPADHTAKIAVTDAEAVKALIREMEQIWKQEFGKDEQGLTVDITETAADQMMDETSTDRVIAYLDLMPDGVAAFEREIEGQVETSLNAGVVKTEAEQVVVTHLVRSSVESKKAELKERLYRLVRMLGADGIDRDEYPAWAYKADSVLRRRMVEVFKEVYGKEPQVVTIHAGLECGIFMGKRPELDCVSIGPDLFDIHSYNERMDIKSVERTYKYLLEVLKAMK</sequence>
<dbReference type="RefSeq" id="WP_262580677.1">
    <property type="nucleotide sequence ID" value="NZ_JAOQJV010000001.1"/>
</dbReference>
<dbReference type="PANTHER" id="PTHR43501">
    <property type="entry name" value="CYTOSOL NON-SPECIFIC DIPEPTIDASE"/>
    <property type="match status" value="1"/>
</dbReference>
<evidence type="ECO:0000313" key="3">
    <source>
        <dbReference type="Proteomes" id="UP001207605"/>
    </source>
</evidence>
<dbReference type="SUPFAM" id="SSF53187">
    <property type="entry name" value="Zn-dependent exopeptidases"/>
    <property type="match status" value="1"/>
</dbReference>
<dbReference type="Proteomes" id="UP001207605">
    <property type="component" value="Unassembled WGS sequence"/>
</dbReference>
<protein>
    <submittedName>
        <fullName evidence="2">Aminoacyl-histidine dipeptidase</fullName>
    </submittedName>
</protein>
<dbReference type="EMBL" id="JAOQJV010000001">
    <property type="protein sequence ID" value="MCU6698906.1"/>
    <property type="molecule type" value="Genomic_DNA"/>
</dbReference>
<comment type="caution">
    <text evidence="2">The sequence shown here is derived from an EMBL/GenBank/DDBJ whole genome shotgun (WGS) entry which is preliminary data.</text>
</comment>
<dbReference type="PIRSF" id="PIRSF016599">
    <property type="entry name" value="Xaa-His_dipept"/>
    <property type="match status" value="1"/>
</dbReference>
<dbReference type="InterPro" id="IPR001160">
    <property type="entry name" value="Peptidase_M20C"/>
</dbReference>
<dbReference type="InterPro" id="IPR002933">
    <property type="entry name" value="Peptidase_M20"/>
</dbReference>
<dbReference type="Gene3D" id="3.40.630.10">
    <property type="entry name" value="Zn peptidases"/>
    <property type="match status" value="2"/>
</dbReference>
<keyword evidence="3" id="KW-1185">Reference proteome</keyword>
<gene>
    <name evidence="2" type="ORF">OCV65_01430</name>
</gene>
<dbReference type="InterPro" id="IPR011650">
    <property type="entry name" value="Peptidase_M20_dimer"/>
</dbReference>
<reference evidence="2 3" key="1">
    <citation type="journal article" date="2021" name="ISME Commun">
        <title>Automated analysis of genomic sequences facilitates high-throughput and comprehensive description of bacteria.</title>
        <authorList>
            <person name="Hitch T.C.A."/>
        </authorList>
    </citation>
    <scope>NUCLEOTIDE SEQUENCE [LARGE SCALE GENOMIC DNA]</scope>
    <source>
        <strain evidence="2 3">Sanger_02</strain>
    </source>
</reference>
<dbReference type="PANTHER" id="PTHR43501:SF1">
    <property type="entry name" value="CYTOSOL NON-SPECIFIC DIPEPTIDASE"/>
    <property type="match status" value="1"/>
</dbReference>
<feature type="domain" description="Peptidase M20 dimerisation" evidence="1">
    <location>
        <begin position="208"/>
        <end position="290"/>
    </location>
</feature>
<dbReference type="PRINTS" id="PR00934">
    <property type="entry name" value="XHISDIPTASE"/>
</dbReference>